<dbReference type="PROSITE" id="PS50110">
    <property type="entry name" value="RESPONSE_REGULATORY"/>
    <property type="match status" value="1"/>
</dbReference>
<reference evidence="4" key="1">
    <citation type="submission" date="2018-12" db="EMBL/GenBank/DDBJ databases">
        <authorList>
            <person name="Will S."/>
            <person name="Neumann-Schaal M."/>
            <person name="Henke P."/>
        </authorList>
    </citation>
    <scope>NUCLEOTIDE SEQUENCE</scope>
    <source>
        <strain evidence="4">PCC 7102</strain>
    </source>
</reference>
<evidence type="ECO:0000256" key="1">
    <source>
        <dbReference type="ARBA" id="ARBA00023125"/>
    </source>
</evidence>
<dbReference type="CDD" id="cd17535">
    <property type="entry name" value="REC_NarL-like"/>
    <property type="match status" value="1"/>
</dbReference>
<proteinExistence type="predicted"/>
<dbReference type="RefSeq" id="WP_127084492.1">
    <property type="nucleotide sequence ID" value="NZ_RSCL01000017.1"/>
</dbReference>
<dbReference type="PANTHER" id="PTHR43214">
    <property type="entry name" value="TWO-COMPONENT RESPONSE REGULATOR"/>
    <property type="match status" value="1"/>
</dbReference>
<keyword evidence="1" id="KW-0238">DNA-binding</keyword>
<dbReference type="InterPro" id="IPR039420">
    <property type="entry name" value="WalR-like"/>
</dbReference>
<dbReference type="Proteomes" id="UP000271624">
    <property type="component" value="Unassembled WGS sequence"/>
</dbReference>
<evidence type="ECO:0000259" key="3">
    <source>
        <dbReference type="PROSITE" id="PS50110"/>
    </source>
</evidence>
<comment type="caution">
    <text evidence="4">The sequence shown here is derived from an EMBL/GenBank/DDBJ whole genome shotgun (WGS) entry which is preliminary data.</text>
</comment>
<organism evidence="4 5">
    <name type="scientific">Dulcicalothrix desertica PCC 7102</name>
    <dbReference type="NCBI Taxonomy" id="232991"/>
    <lineage>
        <taxon>Bacteria</taxon>
        <taxon>Bacillati</taxon>
        <taxon>Cyanobacteriota</taxon>
        <taxon>Cyanophyceae</taxon>
        <taxon>Nostocales</taxon>
        <taxon>Calotrichaceae</taxon>
        <taxon>Dulcicalothrix</taxon>
    </lineage>
</organism>
<comment type="caution">
    <text evidence="2">Lacks conserved residue(s) required for the propagation of feature annotation.</text>
</comment>
<accession>A0A433V7Z1</accession>
<reference evidence="4" key="2">
    <citation type="journal article" date="2019" name="Genome Biol. Evol.">
        <title>Day and night: Metabolic profiles and evolutionary relationships of six axenic non-marine cyanobacteria.</title>
        <authorList>
            <person name="Will S.E."/>
            <person name="Henke P."/>
            <person name="Boedeker C."/>
            <person name="Huang S."/>
            <person name="Brinkmann H."/>
            <person name="Rohde M."/>
            <person name="Jarek M."/>
            <person name="Friedl T."/>
            <person name="Seufert S."/>
            <person name="Schumacher M."/>
            <person name="Overmann J."/>
            <person name="Neumann-Schaal M."/>
            <person name="Petersen J."/>
        </authorList>
    </citation>
    <scope>NUCLEOTIDE SEQUENCE [LARGE SCALE GENOMIC DNA]</scope>
    <source>
        <strain evidence="4">PCC 7102</strain>
    </source>
</reference>
<evidence type="ECO:0000313" key="5">
    <source>
        <dbReference type="Proteomes" id="UP000271624"/>
    </source>
</evidence>
<evidence type="ECO:0000256" key="2">
    <source>
        <dbReference type="PROSITE-ProRule" id="PRU00169"/>
    </source>
</evidence>
<protein>
    <recommendedName>
        <fullName evidence="3">Response regulatory domain-containing protein</fullName>
    </recommendedName>
</protein>
<dbReference type="InterPro" id="IPR011006">
    <property type="entry name" value="CheY-like_superfamily"/>
</dbReference>
<evidence type="ECO:0000313" key="4">
    <source>
        <dbReference type="EMBL" id="RUT02232.1"/>
    </source>
</evidence>
<keyword evidence="5" id="KW-1185">Reference proteome</keyword>
<gene>
    <name evidence="4" type="ORF">DSM106972_063070</name>
</gene>
<dbReference type="OrthoDB" id="9809318at2"/>
<feature type="domain" description="Response regulatory" evidence="3">
    <location>
        <begin position="76"/>
        <end position="192"/>
    </location>
</feature>
<dbReference type="Gene3D" id="3.40.50.2300">
    <property type="match status" value="1"/>
</dbReference>
<dbReference type="SUPFAM" id="SSF52172">
    <property type="entry name" value="CheY-like"/>
    <property type="match status" value="1"/>
</dbReference>
<dbReference type="EMBL" id="RSCL01000017">
    <property type="protein sequence ID" value="RUT02232.1"/>
    <property type="molecule type" value="Genomic_DNA"/>
</dbReference>
<dbReference type="PANTHER" id="PTHR43214:SF43">
    <property type="entry name" value="TWO-COMPONENT RESPONSE REGULATOR"/>
    <property type="match status" value="1"/>
</dbReference>
<dbReference type="InterPro" id="IPR058245">
    <property type="entry name" value="NreC/VraR/RcsB-like_REC"/>
</dbReference>
<dbReference type="InterPro" id="IPR001789">
    <property type="entry name" value="Sig_transdc_resp-reg_receiver"/>
</dbReference>
<dbReference type="GO" id="GO:0003677">
    <property type="term" value="F:DNA binding"/>
    <property type="evidence" value="ECO:0007669"/>
    <property type="project" value="UniProtKB-KW"/>
</dbReference>
<name>A0A433V7Z1_9CYAN</name>
<dbReference type="Pfam" id="PF00072">
    <property type="entry name" value="Response_reg"/>
    <property type="match status" value="1"/>
</dbReference>
<dbReference type="AlphaFoldDB" id="A0A433V7Z1"/>
<sequence length="217" mass="24538">MSEQENYNIVSRLQLLMQYLQALDQEDIQTANNIFGIIHSDARMKNIISEINIAYQQEDSRSEILRNTKLLTGKVRLAIIEGNDIIRTGIRIILSESPDIEVVGEATSYFEALLLLQQQQPDVAIINIDLPGKNGIELMRELQQSNNRVKSIILSRYKNVETVLSAFAAGANSYCMKDIKVNHLLEAIHTTHIGKKWIDPLLSDVVLEILQTHVEST</sequence>
<dbReference type="SMART" id="SM00448">
    <property type="entry name" value="REC"/>
    <property type="match status" value="1"/>
</dbReference>
<dbReference type="GO" id="GO:0000160">
    <property type="term" value="P:phosphorelay signal transduction system"/>
    <property type="evidence" value="ECO:0007669"/>
    <property type="project" value="InterPro"/>
</dbReference>